<dbReference type="PANTHER" id="PTHR21450:SF35">
    <property type="entry name" value="TRANSCRIPTION FACTOR, PUTATIVE (DUF630 AND DUF632)-RELATED"/>
    <property type="match status" value="1"/>
</dbReference>
<dbReference type="PANTHER" id="PTHR21450">
    <property type="entry name" value="PROTEIN ALTERED PHOSPHATE STARVATION RESPONSE 1"/>
    <property type="match status" value="1"/>
</dbReference>
<evidence type="ECO:0000256" key="1">
    <source>
        <dbReference type="SAM" id="MobiDB-lite"/>
    </source>
</evidence>
<protein>
    <recommendedName>
        <fullName evidence="6">DUF632 domain-containing protein</fullName>
    </recommendedName>
</protein>
<evidence type="ECO:0000259" key="3">
    <source>
        <dbReference type="Pfam" id="PF04783"/>
    </source>
</evidence>
<feature type="region of interest" description="Disordered" evidence="1">
    <location>
        <begin position="1"/>
        <end position="25"/>
    </location>
</feature>
<dbReference type="Proteomes" id="UP000824890">
    <property type="component" value="Unassembled WGS sequence"/>
</dbReference>
<evidence type="ECO:0000313" key="5">
    <source>
        <dbReference type="Proteomes" id="UP000824890"/>
    </source>
</evidence>
<comment type="caution">
    <text evidence="4">The sequence shown here is derived from an EMBL/GenBank/DDBJ whole genome shotgun (WGS) entry which is preliminary data.</text>
</comment>
<organism evidence="4 5">
    <name type="scientific">Brassica napus</name>
    <name type="common">Rape</name>
    <dbReference type="NCBI Taxonomy" id="3708"/>
    <lineage>
        <taxon>Eukaryota</taxon>
        <taxon>Viridiplantae</taxon>
        <taxon>Streptophyta</taxon>
        <taxon>Embryophyta</taxon>
        <taxon>Tracheophyta</taxon>
        <taxon>Spermatophyta</taxon>
        <taxon>Magnoliopsida</taxon>
        <taxon>eudicotyledons</taxon>
        <taxon>Gunneridae</taxon>
        <taxon>Pentapetalae</taxon>
        <taxon>rosids</taxon>
        <taxon>malvids</taxon>
        <taxon>Brassicales</taxon>
        <taxon>Brassicaceae</taxon>
        <taxon>Brassiceae</taxon>
        <taxon>Brassica</taxon>
    </lineage>
</organism>
<dbReference type="EMBL" id="JAGKQM010000001">
    <property type="protein sequence ID" value="KAH0940444.1"/>
    <property type="molecule type" value="Genomic_DNA"/>
</dbReference>
<evidence type="ECO:0000259" key="2">
    <source>
        <dbReference type="Pfam" id="PF04782"/>
    </source>
</evidence>
<feature type="region of interest" description="Disordered" evidence="1">
    <location>
        <begin position="158"/>
        <end position="188"/>
    </location>
</feature>
<dbReference type="InterPro" id="IPR006867">
    <property type="entry name" value="DUF632"/>
</dbReference>
<reference evidence="4 5" key="1">
    <citation type="submission" date="2021-05" db="EMBL/GenBank/DDBJ databases">
        <title>Genome Assembly of Synthetic Allotetraploid Brassica napus Reveals Homoeologous Exchanges between Subgenomes.</title>
        <authorList>
            <person name="Davis J.T."/>
        </authorList>
    </citation>
    <scope>NUCLEOTIDE SEQUENCE [LARGE SCALE GENOMIC DNA]</scope>
    <source>
        <strain evidence="5">cv. Da-Ae</strain>
        <tissue evidence="4">Seedling</tissue>
    </source>
</reference>
<dbReference type="Pfam" id="PF04782">
    <property type="entry name" value="DUF632"/>
    <property type="match status" value="1"/>
</dbReference>
<dbReference type="InterPro" id="IPR006868">
    <property type="entry name" value="DUF630"/>
</dbReference>
<feature type="domain" description="DUF630" evidence="3">
    <location>
        <begin position="9"/>
        <end position="72"/>
    </location>
</feature>
<feature type="region of interest" description="Disordered" evidence="1">
    <location>
        <begin position="676"/>
        <end position="705"/>
    </location>
</feature>
<gene>
    <name evidence="4" type="ORF">HID58_000081</name>
</gene>
<feature type="compositionally biased region" description="Low complexity" evidence="1">
    <location>
        <begin position="280"/>
        <end position="290"/>
    </location>
</feature>
<evidence type="ECO:0000313" key="4">
    <source>
        <dbReference type="EMBL" id="KAH0940444.1"/>
    </source>
</evidence>
<keyword evidence="5" id="KW-1185">Reference proteome</keyword>
<name>A0ABQ8EFH6_BRANA</name>
<proteinExistence type="predicted"/>
<evidence type="ECO:0008006" key="6">
    <source>
        <dbReference type="Google" id="ProtNLM"/>
    </source>
</evidence>
<feature type="compositionally biased region" description="Acidic residues" evidence="1">
    <location>
        <begin position="294"/>
        <end position="303"/>
    </location>
</feature>
<sequence>MSPSILEKMGCSNSKEASTKKKKNEPLLLCKERKRFVKQAIDSRCALAAAHVSYVRSLRNIGACLRQYAEAETVAAVASSPSHNSSSYPDDDDDGDSVDSPLMTYTMNPLDMSELSPPPPPPPLRPRRPETSSWDYFDTCDEFDSFRLTDNASLIGLEKQSKQSNAEDFKTEQRKQSSEDEGEREDPSEFITHRAKDFVSSMKDIEHKFFRASESGKEVSRMLEANKIRVGFADTTTGKGNSVAFLSALKRACCRGKKSHSPVFKEPLHQQVTKVIVWKRTSSSRSSTSRNPLIEEDHDDNESGSDFTQEFCMISGSHSSSLDRLYAWERKLYDEVKASEMIRKEYDKKCEQLRNQFTKDHSAKAMDKTRAAAKDLHSRIRVAIQLIRMWKAMLECHHSQYITISLAYHCRNTSKTGPENALKRRIWSELLEETECFGLSFADLVNSMTSYVEALNGWLHNCVLLPQERSTRNRRPWSPRRVLAPPIFVLCRDWSAGMKSLPSDELSRSIKEFSTDMEMLGEEKEDSVLVSEDLSSVHSSLAKLLERLKKFSEASLKMYEDVKVKSEEAVVAYTNHSNCGRPLLRARLSESAAPGLWLIRQSRSKVAQVHDTGTVRKLVGTRPKLGLTQGLYAIVLTNFTMEAAAPVKQNHSTPYCICFDAGMCFLTSEKLETEKRFNDEEEEGSRKRKRKVKENRGSGLSFDDGKINGVRLIAEAPELEMTDDRLID</sequence>
<feature type="region of interest" description="Disordered" evidence="1">
    <location>
        <begin position="76"/>
        <end position="131"/>
    </location>
</feature>
<feature type="domain" description="DUF632" evidence="2">
    <location>
        <begin position="199"/>
        <end position="387"/>
    </location>
</feature>
<dbReference type="Pfam" id="PF04783">
    <property type="entry name" value="DUF630"/>
    <property type="match status" value="1"/>
</dbReference>
<feature type="region of interest" description="Disordered" evidence="1">
    <location>
        <begin position="280"/>
        <end position="305"/>
    </location>
</feature>
<accession>A0ABQ8EFH6</accession>
<feature type="compositionally biased region" description="Low complexity" evidence="1">
    <location>
        <begin position="76"/>
        <end position="88"/>
    </location>
</feature>
<feature type="compositionally biased region" description="Basic and acidic residues" evidence="1">
    <location>
        <begin position="159"/>
        <end position="178"/>
    </location>
</feature>